<comment type="caution">
    <text evidence="2">The sequence shown here is derived from an EMBL/GenBank/DDBJ whole genome shotgun (WGS) entry which is preliminary data.</text>
</comment>
<feature type="domain" description="F-box" evidence="1">
    <location>
        <begin position="27"/>
        <end position="97"/>
    </location>
</feature>
<reference evidence="2" key="1">
    <citation type="journal article" date="2022" name="New Phytol.">
        <title>Evolutionary transition to the ectomycorrhizal habit in the genomes of a hyperdiverse lineage of mushroom-forming fungi.</title>
        <authorList>
            <person name="Looney B."/>
            <person name="Miyauchi S."/>
            <person name="Morin E."/>
            <person name="Drula E."/>
            <person name="Courty P.E."/>
            <person name="Kohler A."/>
            <person name="Kuo A."/>
            <person name="LaButti K."/>
            <person name="Pangilinan J."/>
            <person name="Lipzen A."/>
            <person name="Riley R."/>
            <person name="Andreopoulos W."/>
            <person name="He G."/>
            <person name="Johnson J."/>
            <person name="Nolan M."/>
            <person name="Tritt A."/>
            <person name="Barry K.W."/>
            <person name="Grigoriev I.V."/>
            <person name="Nagy L.G."/>
            <person name="Hibbett D."/>
            <person name="Henrissat B."/>
            <person name="Matheny P.B."/>
            <person name="Labbe J."/>
            <person name="Martin F.M."/>
        </authorList>
    </citation>
    <scope>NUCLEOTIDE SEQUENCE</scope>
    <source>
        <strain evidence="2">BPL690</strain>
    </source>
</reference>
<evidence type="ECO:0000259" key="1">
    <source>
        <dbReference type="Pfam" id="PF12937"/>
    </source>
</evidence>
<organism evidence="2 3">
    <name type="scientific">Multifurca ochricompacta</name>
    <dbReference type="NCBI Taxonomy" id="376703"/>
    <lineage>
        <taxon>Eukaryota</taxon>
        <taxon>Fungi</taxon>
        <taxon>Dikarya</taxon>
        <taxon>Basidiomycota</taxon>
        <taxon>Agaricomycotina</taxon>
        <taxon>Agaricomycetes</taxon>
        <taxon>Russulales</taxon>
        <taxon>Russulaceae</taxon>
        <taxon>Multifurca</taxon>
    </lineage>
</organism>
<dbReference type="InterPro" id="IPR001810">
    <property type="entry name" value="F-box_dom"/>
</dbReference>
<protein>
    <recommendedName>
        <fullName evidence="1">F-box domain-containing protein</fullName>
    </recommendedName>
</protein>
<dbReference type="EMBL" id="WTXG01000019">
    <property type="protein sequence ID" value="KAI0300147.1"/>
    <property type="molecule type" value="Genomic_DNA"/>
</dbReference>
<keyword evidence="3" id="KW-1185">Reference proteome</keyword>
<evidence type="ECO:0000313" key="2">
    <source>
        <dbReference type="EMBL" id="KAI0300147.1"/>
    </source>
</evidence>
<feature type="non-terminal residue" evidence="2">
    <location>
        <position position="113"/>
    </location>
</feature>
<sequence length="113" mass="12931">RAVDDELSALHMVMCAMRTRRNHLSLIGRLPSEILSFIFSFHAVNQPVARDPIYNSDDPFPPSLTQVELGWITVTHVCRHWRQVAISNPNLWCTIVFDLGAKWAEEMLARSKS</sequence>
<dbReference type="Gene3D" id="1.20.1280.50">
    <property type="match status" value="1"/>
</dbReference>
<accession>A0AAD4M4I2</accession>
<dbReference type="InterPro" id="IPR036047">
    <property type="entry name" value="F-box-like_dom_sf"/>
</dbReference>
<evidence type="ECO:0000313" key="3">
    <source>
        <dbReference type="Proteomes" id="UP001203297"/>
    </source>
</evidence>
<name>A0AAD4M4I2_9AGAM</name>
<dbReference type="AlphaFoldDB" id="A0AAD4M4I2"/>
<dbReference type="Pfam" id="PF12937">
    <property type="entry name" value="F-box-like"/>
    <property type="match status" value="1"/>
</dbReference>
<proteinExistence type="predicted"/>
<dbReference type="SUPFAM" id="SSF81383">
    <property type="entry name" value="F-box domain"/>
    <property type="match status" value="1"/>
</dbReference>
<gene>
    <name evidence="2" type="ORF">B0F90DRAFT_1619426</name>
</gene>
<dbReference type="Proteomes" id="UP001203297">
    <property type="component" value="Unassembled WGS sequence"/>
</dbReference>
<feature type="non-terminal residue" evidence="2">
    <location>
        <position position="1"/>
    </location>
</feature>